<dbReference type="RefSeq" id="WP_386403758.1">
    <property type="nucleotide sequence ID" value="NZ_JBHTJH010000004.1"/>
</dbReference>
<dbReference type="EMBL" id="JBHTJH010000004">
    <property type="protein sequence ID" value="MFD0861194.1"/>
    <property type="molecule type" value="Genomic_DNA"/>
</dbReference>
<evidence type="ECO:0000313" key="3">
    <source>
        <dbReference type="Proteomes" id="UP001596978"/>
    </source>
</evidence>
<feature type="transmembrane region" description="Helical" evidence="1">
    <location>
        <begin position="61"/>
        <end position="83"/>
    </location>
</feature>
<sequence length="462" mass="53967">MSIKEPNSSAFKKWLDLLQQESWQLELIISGFSIFGLYQIIDPVEVKIAFAQSEQKVANELFWVGIYLATLICIVNLLIHVVLRGLWVGALGLRYVSGEIEFEQLNYHRWFDGFLRKRIKSFDHFIGKLENYCSIMFAVAFLSIFYILSLFIVIGLFTLLGTTSRAPNTPRWLEIICMVATVILAFSLLLSFLDFLTLGFFKRKRWIAVWYYPIYRFYSLVSLSFLYRPLVYNFLDSRFGRRIFILLLPIYIALMTLSSLNYQGSNYFSTVGSVRGNIENNNSLFTKRYNYMDELIEDSQLVNNAAIPSKQIDREHLPIFILFKEDIEEDLLKVYPELALDDDIRGSTLKGVITIERNPNKEAIEKLPKYLSKLSELYCVQIDSFQVTTDFLITRNRKGQLGFETTIDLKDMPRGKHVLHIERKKIHQIPIPEKDRRDTEITQRDSIIVKKVVAIPFWLYPE</sequence>
<feature type="transmembrane region" description="Helical" evidence="1">
    <location>
        <begin position="243"/>
        <end position="262"/>
    </location>
</feature>
<comment type="caution">
    <text evidence="2">The sequence shown here is derived from an EMBL/GenBank/DDBJ whole genome shotgun (WGS) entry which is preliminary data.</text>
</comment>
<name>A0ABW3CTV1_9FLAO</name>
<feature type="transmembrane region" description="Helical" evidence="1">
    <location>
        <begin position="135"/>
        <end position="160"/>
    </location>
</feature>
<evidence type="ECO:0008006" key="4">
    <source>
        <dbReference type="Google" id="ProtNLM"/>
    </source>
</evidence>
<protein>
    <recommendedName>
        <fullName evidence="4">Yip1 domain-containing protein</fullName>
    </recommendedName>
</protein>
<organism evidence="2 3">
    <name type="scientific">Sungkyunkwania multivorans</name>
    <dbReference type="NCBI Taxonomy" id="1173618"/>
    <lineage>
        <taxon>Bacteria</taxon>
        <taxon>Pseudomonadati</taxon>
        <taxon>Bacteroidota</taxon>
        <taxon>Flavobacteriia</taxon>
        <taxon>Flavobacteriales</taxon>
        <taxon>Flavobacteriaceae</taxon>
        <taxon>Sungkyunkwania</taxon>
    </lineage>
</organism>
<accession>A0ABW3CTV1</accession>
<reference evidence="3" key="1">
    <citation type="journal article" date="2019" name="Int. J. Syst. Evol. Microbiol.">
        <title>The Global Catalogue of Microorganisms (GCM) 10K type strain sequencing project: providing services to taxonomists for standard genome sequencing and annotation.</title>
        <authorList>
            <consortium name="The Broad Institute Genomics Platform"/>
            <consortium name="The Broad Institute Genome Sequencing Center for Infectious Disease"/>
            <person name="Wu L."/>
            <person name="Ma J."/>
        </authorList>
    </citation>
    <scope>NUCLEOTIDE SEQUENCE [LARGE SCALE GENOMIC DNA]</scope>
    <source>
        <strain evidence="3">CCUG 62952</strain>
    </source>
</reference>
<keyword evidence="1" id="KW-1133">Transmembrane helix</keyword>
<feature type="transmembrane region" description="Helical" evidence="1">
    <location>
        <begin position="213"/>
        <end position="231"/>
    </location>
</feature>
<dbReference type="Proteomes" id="UP001596978">
    <property type="component" value="Unassembled WGS sequence"/>
</dbReference>
<keyword evidence="1" id="KW-0812">Transmembrane</keyword>
<proteinExistence type="predicted"/>
<feature type="transmembrane region" description="Helical" evidence="1">
    <location>
        <begin position="172"/>
        <end position="193"/>
    </location>
</feature>
<keyword evidence="3" id="KW-1185">Reference proteome</keyword>
<evidence type="ECO:0000313" key="2">
    <source>
        <dbReference type="EMBL" id="MFD0861194.1"/>
    </source>
</evidence>
<keyword evidence="1" id="KW-0472">Membrane</keyword>
<evidence type="ECO:0000256" key="1">
    <source>
        <dbReference type="SAM" id="Phobius"/>
    </source>
</evidence>
<gene>
    <name evidence="2" type="ORF">ACFQ1M_03160</name>
</gene>